<name>A0ABQ5A6K4_9ASTR</name>
<dbReference type="InterPro" id="IPR012337">
    <property type="entry name" value="RNaseH-like_sf"/>
</dbReference>
<evidence type="ECO:0000259" key="3">
    <source>
        <dbReference type="PROSITE" id="PS50994"/>
    </source>
</evidence>
<dbReference type="Gene3D" id="3.30.420.10">
    <property type="entry name" value="Ribonuclease H-like superfamily/Ribonuclease H"/>
    <property type="match status" value="1"/>
</dbReference>
<keyword evidence="5" id="KW-1185">Reference proteome</keyword>
<evidence type="ECO:0000313" key="4">
    <source>
        <dbReference type="EMBL" id="GJS96730.1"/>
    </source>
</evidence>
<reference evidence="4" key="1">
    <citation type="journal article" date="2022" name="Int. J. Mol. Sci.">
        <title>Draft Genome of Tanacetum Coccineum: Genomic Comparison of Closely Related Tanacetum-Family Plants.</title>
        <authorList>
            <person name="Yamashiro T."/>
            <person name="Shiraishi A."/>
            <person name="Nakayama K."/>
            <person name="Satake H."/>
        </authorList>
    </citation>
    <scope>NUCLEOTIDE SEQUENCE</scope>
</reference>
<dbReference type="EMBL" id="BQNB010011909">
    <property type="protein sequence ID" value="GJS96730.1"/>
    <property type="molecule type" value="Genomic_DNA"/>
</dbReference>
<dbReference type="InterPro" id="IPR025724">
    <property type="entry name" value="GAG-pre-integrase_dom"/>
</dbReference>
<reference evidence="4" key="2">
    <citation type="submission" date="2022-01" db="EMBL/GenBank/DDBJ databases">
        <authorList>
            <person name="Yamashiro T."/>
            <person name="Shiraishi A."/>
            <person name="Satake H."/>
            <person name="Nakayama K."/>
        </authorList>
    </citation>
    <scope>NUCLEOTIDE SEQUENCE</scope>
</reference>
<sequence>MATFASAVVLDGIAHLESESVDRIFPIHYRTRLPHVKCKYVTRNTGKGHESEENTDSYEALRRNPYDSVMPLRHLSQHYGVTWTLDYAITSFKPAIWKVHVSSLRHKLLKGDLDEIEEVNANCILMANLQQASTSNANNVISAVSSVEKSGRTVDQNLATSEETRALYDSLFNNLAIEVENVNMVNCKMKETNAELTTKLARYKNQEKCFEINQEKYDKLERCYQKFVYQEQCLTKKINALHLSSAKTITSLNEEIANLNNQLSKEKSIVSSLQEEKKKSKGFVSQKAKSREEFYFSNISKAASVLKSISIPNEEFLDDTTPSVARKFLNEFLKEVAKVVRDFKSLIKEADESLAKHKALEFEIKRLLRAAVSQDIMSIVQSNPVDSEQKDITKGTSVNTKFANQSTERKLSLQSLRNNFGMRQPNAFQFERPKFSKTQVPPKVVETNDLSNPITSNSVPTTTESRVVTNDKVIAPGMFRINPFQTSREEKSMPNKPIKASTRRLKPRSSIKNDRVPSVSKSSCIKNKEVKVEEHHRDLLVSKNKKHMSSECNNIKLAIRNDKSEFVCAMYSRCSKHMKGNLKLLINFVWKFLGTVHFRIDHVAAILGYGDLQWGNILITKVYFVKGLGHNLFSVRQFCDSDLEVAFRRNTCFVKNLKGVDILKGNHTTNLYTINLHEMASTSPIYLMTRATYTKSWLWHQRLSHLNFDTINDLAKNDIVTDEAPEEIKIILKKITVLVQASVIIVRTDNGTEFKNQVLQEYFNSVGISHQASSVRTPQQKGVVEQRNWTLVEAARTMLIFFSCTILKEFDLLKWDQQVVSELVALRNFARRYGSRFCTHGGCIQSSHAQTGLEMLDQTFDRLQKLVSQLELLDKKLSQEDVNQKLLRSLSPEWNTHAVVWRNKVVLETMSMDDLYNNLKVYEPEVKGMSSSSSSTQNMAFVSSLNNNTSSSNEAVNTTHGVTTASTQVNTTYSTNIDNLSDAVICSFFASQPNSPQVAHEDL</sequence>
<organism evidence="4 5">
    <name type="scientific">Tanacetum coccineum</name>
    <dbReference type="NCBI Taxonomy" id="301880"/>
    <lineage>
        <taxon>Eukaryota</taxon>
        <taxon>Viridiplantae</taxon>
        <taxon>Streptophyta</taxon>
        <taxon>Embryophyta</taxon>
        <taxon>Tracheophyta</taxon>
        <taxon>Spermatophyta</taxon>
        <taxon>Magnoliopsida</taxon>
        <taxon>eudicotyledons</taxon>
        <taxon>Gunneridae</taxon>
        <taxon>Pentapetalae</taxon>
        <taxon>asterids</taxon>
        <taxon>campanulids</taxon>
        <taxon>Asterales</taxon>
        <taxon>Asteraceae</taxon>
        <taxon>Asteroideae</taxon>
        <taxon>Anthemideae</taxon>
        <taxon>Anthemidinae</taxon>
        <taxon>Tanacetum</taxon>
    </lineage>
</organism>
<dbReference type="SUPFAM" id="SSF53098">
    <property type="entry name" value="Ribonuclease H-like"/>
    <property type="match status" value="1"/>
</dbReference>
<feature type="region of interest" description="Disordered" evidence="2">
    <location>
        <begin position="446"/>
        <end position="465"/>
    </location>
</feature>
<dbReference type="Proteomes" id="UP001151760">
    <property type="component" value="Unassembled WGS sequence"/>
</dbReference>
<dbReference type="PROSITE" id="PS50994">
    <property type="entry name" value="INTEGRASE"/>
    <property type="match status" value="1"/>
</dbReference>
<evidence type="ECO:0000256" key="2">
    <source>
        <dbReference type="SAM" id="MobiDB-lite"/>
    </source>
</evidence>
<comment type="caution">
    <text evidence="4">The sequence shown here is derived from an EMBL/GenBank/DDBJ whole genome shotgun (WGS) entry which is preliminary data.</text>
</comment>
<dbReference type="Pfam" id="PF13976">
    <property type="entry name" value="gag_pre-integrs"/>
    <property type="match status" value="1"/>
</dbReference>
<dbReference type="InterPro" id="IPR001584">
    <property type="entry name" value="Integrase_cat-core"/>
</dbReference>
<dbReference type="InterPro" id="IPR036397">
    <property type="entry name" value="RNaseH_sf"/>
</dbReference>
<feature type="region of interest" description="Disordered" evidence="2">
    <location>
        <begin position="487"/>
        <end position="518"/>
    </location>
</feature>
<keyword evidence="1" id="KW-0175">Coiled coil</keyword>
<protein>
    <submittedName>
        <fullName evidence="4">Retrovirus-related pol polyprotein from transposon TNT 1-94</fullName>
    </submittedName>
</protein>
<dbReference type="InterPro" id="IPR039537">
    <property type="entry name" value="Retrotran_Ty1/copia-like"/>
</dbReference>
<feature type="compositionally biased region" description="Polar residues" evidence="2">
    <location>
        <begin position="448"/>
        <end position="465"/>
    </location>
</feature>
<proteinExistence type="predicted"/>
<dbReference type="PANTHER" id="PTHR42648">
    <property type="entry name" value="TRANSPOSASE, PUTATIVE-RELATED"/>
    <property type="match status" value="1"/>
</dbReference>
<evidence type="ECO:0000256" key="1">
    <source>
        <dbReference type="SAM" id="Coils"/>
    </source>
</evidence>
<feature type="coiled-coil region" evidence="1">
    <location>
        <begin position="249"/>
        <end position="276"/>
    </location>
</feature>
<gene>
    <name evidence="4" type="ORF">Tco_0803698</name>
</gene>
<evidence type="ECO:0000313" key="5">
    <source>
        <dbReference type="Proteomes" id="UP001151760"/>
    </source>
</evidence>
<dbReference type="PANTHER" id="PTHR42648:SF21">
    <property type="entry name" value="CYSTEINE-RICH RLK (RECEPTOR-LIKE PROTEIN KINASE) 8"/>
    <property type="match status" value="1"/>
</dbReference>
<feature type="domain" description="Integrase catalytic" evidence="3">
    <location>
        <begin position="680"/>
        <end position="860"/>
    </location>
</feature>
<accession>A0ABQ5A6K4</accession>